<dbReference type="InterPro" id="IPR001789">
    <property type="entry name" value="Sig_transdc_resp-reg_receiver"/>
</dbReference>
<dbReference type="AlphaFoldDB" id="A0A6L5HP86"/>
<organism evidence="6 7">
    <name type="scientific">Pseudomonas helleri</name>
    <dbReference type="NCBI Taxonomy" id="1608996"/>
    <lineage>
        <taxon>Bacteria</taxon>
        <taxon>Pseudomonadati</taxon>
        <taxon>Pseudomonadota</taxon>
        <taxon>Gammaproteobacteria</taxon>
        <taxon>Pseudomonadales</taxon>
        <taxon>Pseudomonadaceae</taxon>
        <taxon>Pseudomonas</taxon>
    </lineage>
</organism>
<evidence type="ECO:0000313" key="7">
    <source>
        <dbReference type="Proteomes" id="UP000478064"/>
    </source>
</evidence>
<dbReference type="InterPro" id="IPR036388">
    <property type="entry name" value="WH-like_DNA-bd_sf"/>
</dbReference>
<feature type="domain" description="HTH luxR-type" evidence="4">
    <location>
        <begin position="149"/>
        <end position="214"/>
    </location>
</feature>
<dbReference type="SUPFAM" id="SSF52172">
    <property type="entry name" value="CheY-like"/>
    <property type="match status" value="1"/>
</dbReference>
<evidence type="ECO:0000313" key="6">
    <source>
        <dbReference type="EMBL" id="MQU05214.1"/>
    </source>
</evidence>
<evidence type="ECO:0000256" key="1">
    <source>
        <dbReference type="ARBA" id="ARBA00022553"/>
    </source>
</evidence>
<evidence type="ECO:0000259" key="5">
    <source>
        <dbReference type="PROSITE" id="PS50110"/>
    </source>
</evidence>
<dbReference type="InterPro" id="IPR051015">
    <property type="entry name" value="EvgA-like"/>
</dbReference>
<name>A0A6L5HP86_9PSED</name>
<accession>A0A6L5HP86</accession>
<dbReference type="InterPro" id="IPR058245">
    <property type="entry name" value="NreC/VraR/RcsB-like_REC"/>
</dbReference>
<reference evidence="6 7" key="1">
    <citation type="submission" date="2019-10" db="EMBL/GenBank/DDBJ databases">
        <title>Evaluation of single-gene subtyping targets for Pseudomonas.</title>
        <authorList>
            <person name="Reichler S.J."/>
            <person name="Orsi R.H."/>
            <person name="Wiedmann M."/>
            <person name="Martin N.H."/>
            <person name="Murphy S.I."/>
        </authorList>
    </citation>
    <scope>NUCLEOTIDE SEQUENCE [LARGE SCALE GENOMIC DNA]</scope>
    <source>
        <strain evidence="6 7">FSL R10-1637</strain>
    </source>
</reference>
<comment type="caution">
    <text evidence="6">The sequence shown here is derived from an EMBL/GenBank/DDBJ whole genome shotgun (WGS) entry which is preliminary data.</text>
</comment>
<dbReference type="Gene3D" id="3.40.50.2300">
    <property type="match status" value="1"/>
</dbReference>
<sequence length="230" mass="25018">MHSPLPLKIIIADDHPVVLLGASIALESLFKPGDCIIIEASCTGSLLNLLKNDTYDLIITDLSMPGGSFPDGLTLISHIRKHFEKTKIIIMTMINNQIMLRKLLNLGISGAFDKHRPLNELDNAVASVLKGKRYVSSSFCASLATTKIGEVAHKSLSAKELEVVRLYGQGLGGREIAKRLNRSEKTISRQKRTAMHKLGLRSLSELAANAHLIGVGYTVAHELASNAYVP</sequence>
<dbReference type="PANTHER" id="PTHR45566">
    <property type="entry name" value="HTH-TYPE TRANSCRIPTIONAL REGULATOR YHJB-RELATED"/>
    <property type="match status" value="1"/>
</dbReference>
<dbReference type="GO" id="GO:0000160">
    <property type="term" value="P:phosphorelay signal transduction system"/>
    <property type="evidence" value="ECO:0007669"/>
    <property type="project" value="InterPro"/>
</dbReference>
<dbReference type="SUPFAM" id="SSF46894">
    <property type="entry name" value="C-terminal effector domain of the bipartite response regulators"/>
    <property type="match status" value="1"/>
</dbReference>
<dbReference type="EMBL" id="WIVU01000007">
    <property type="protein sequence ID" value="MQU05214.1"/>
    <property type="molecule type" value="Genomic_DNA"/>
</dbReference>
<proteinExistence type="predicted"/>
<feature type="domain" description="Response regulatory" evidence="5">
    <location>
        <begin position="8"/>
        <end position="129"/>
    </location>
</feature>
<dbReference type="InterPro" id="IPR011006">
    <property type="entry name" value="CheY-like_superfamily"/>
</dbReference>
<dbReference type="PROSITE" id="PS50043">
    <property type="entry name" value="HTH_LUXR_2"/>
    <property type="match status" value="1"/>
</dbReference>
<dbReference type="GO" id="GO:0006355">
    <property type="term" value="P:regulation of DNA-templated transcription"/>
    <property type="evidence" value="ECO:0007669"/>
    <property type="project" value="InterPro"/>
</dbReference>
<dbReference type="CDD" id="cd06170">
    <property type="entry name" value="LuxR_C_like"/>
    <property type="match status" value="1"/>
</dbReference>
<dbReference type="CDD" id="cd17535">
    <property type="entry name" value="REC_NarL-like"/>
    <property type="match status" value="1"/>
</dbReference>
<gene>
    <name evidence="6" type="ORF">GHO27_05900</name>
</gene>
<dbReference type="Proteomes" id="UP000478064">
    <property type="component" value="Unassembled WGS sequence"/>
</dbReference>
<feature type="modified residue" description="4-aspartylphosphate" evidence="3">
    <location>
        <position position="61"/>
    </location>
</feature>
<dbReference type="Gene3D" id="1.10.10.10">
    <property type="entry name" value="Winged helix-like DNA-binding domain superfamily/Winged helix DNA-binding domain"/>
    <property type="match status" value="1"/>
</dbReference>
<dbReference type="SMART" id="SM00421">
    <property type="entry name" value="HTH_LUXR"/>
    <property type="match status" value="1"/>
</dbReference>
<dbReference type="PRINTS" id="PR00038">
    <property type="entry name" value="HTHLUXR"/>
</dbReference>
<dbReference type="Pfam" id="PF00072">
    <property type="entry name" value="Response_reg"/>
    <property type="match status" value="1"/>
</dbReference>
<evidence type="ECO:0000256" key="2">
    <source>
        <dbReference type="ARBA" id="ARBA00023125"/>
    </source>
</evidence>
<dbReference type="PROSITE" id="PS50110">
    <property type="entry name" value="RESPONSE_REGULATORY"/>
    <property type="match status" value="1"/>
</dbReference>
<protein>
    <submittedName>
        <fullName evidence="6">Response regulator</fullName>
    </submittedName>
</protein>
<evidence type="ECO:0000256" key="3">
    <source>
        <dbReference type="PROSITE-ProRule" id="PRU00169"/>
    </source>
</evidence>
<evidence type="ECO:0000259" key="4">
    <source>
        <dbReference type="PROSITE" id="PS50043"/>
    </source>
</evidence>
<keyword evidence="1 3" id="KW-0597">Phosphoprotein</keyword>
<dbReference type="PANTHER" id="PTHR45566:SF1">
    <property type="entry name" value="HTH-TYPE TRANSCRIPTIONAL REGULATOR YHJB-RELATED"/>
    <property type="match status" value="1"/>
</dbReference>
<dbReference type="SMART" id="SM00448">
    <property type="entry name" value="REC"/>
    <property type="match status" value="1"/>
</dbReference>
<dbReference type="RefSeq" id="WP_153373256.1">
    <property type="nucleotide sequence ID" value="NZ_WIVU01000007.1"/>
</dbReference>
<keyword evidence="2" id="KW-0238">DNA-binding</keyword>
<dbReference type="GO" id="GO:0003677">
    <property type="term" value="F:DNA binding"/>
    <property type="evidence" value="ECO:0007669"/>
    <property type="project" value="UniProtKB-KW"/>
</dbReference>
<dbReference type="InterPro" id="IPR000792">
    <property type="entry name" value="Tscrpt_reg_LuxR_C"/>
</dbReference>
<dbReference type="InterPro" id="IPR016032">
    <property type="entry name" value="Sig_transdc_resp-reg_C-effctor"/>
</dbReference>
<dbReference type="Pfam" id="PF00196">
    <property type="entry name" value="GerE"/>
    <property type="match status" value="1"/>
</dbReference>